<feature type="binding site" evidence="14">
    <location>
        <position position="61"/>
    </location>
    <ligand>
        <name>L-threonine</name>
        <dbReference type="ChEBI" id="CHEBI:57926"/>
    </ligand>
</feature>
<comment type="function">
    <text evidence="13">Required for the formation of a threonylcarbamoyl group on adenosine at position 37 (t(6)A37) in tRNAs that read codons beginning with adenine.</text>
</comment>
<name>A0A4Q0ML67_9HYPH</name>
<dbReference type="PANTHER" id="PTHR17490:SF16">
    <property type="entry name" value="THREONYLCARBAMOYL-AMP SYNTHASE"/>
    <property type="match status" value="1"/>
</dbReference>
<dbReference type="InterPro" id="IPR050156">
    <property type="entry name" value="TC-AMP_synthase_SUA5"/>
</dbReference>
<dbReference type="EMBL" id="RYFI01000004">
    <property type="protein sequence ID" value="RXF74420.1"/>
    <property type="molecule type" value="Genomic_DNA"/>
</dbReference>
<feature type="binding site" evidence="14">
    <location>
        <position position="227"/>
    </location>
    <ligand>
        <name>ATP</name>
        <dbReference type="ChEBI" id="CHEBI:30616"/>
    </ligand>
</feature>
<evidence type="ECO:0000313" key="16">
    <source>
        <dbReference type="EMBL" id="RXF74420.1"/>
    </source>
</evidence>
<keyword evidence="8 13" id="KW-0548">Nucleotidyltransferase</keyword>
<keyword evidence="17" id="KW-1185">Reference proteome</keyword>
<dbReference type="Gene3D" id="3.40.50.11030">
    <property type="entry name" value="Threonylcarbamoyl-AMP synthase, C-terminal domain"/>
    <property type="match status" value="1"/>
</dbReference>
<feature type="binding site" evidence="14">
    <location>
        <position position="138"/>
    </location>
    <ligand>
        <name>ATP</name>
        <dbReference type="ChEBI" id="CHEBI:30616"/>
    </ligand>
</feature>
<dbReference type="OrthoDB" id="9814580at2"/>
<feature type="binding site" evidence="14">
    <location>
        <position position="136"/>
    </location>
    <ligand>
        <name>L-threonine</name>
        <dbReference type="ChEBI" id="CHEBI:57926"/>
    </ligand>
</feature>
<reference evidence="16 17" key="1">
    <citation type="submission" date="2018-12" db="EMBL/GenBank/DDBJ databases">
        <title>bacterium Hansschlegelia zhihuaiae S113.</title>
        <authorList>
            <person name="He J."/>
        </authorList>
    </citation>
    <scope>NUCLEOTIDE SEQUENCE [LARGE SCALE GENOMIC DNA]</scope>
    <source>
        <strain evidence="16 17">S 113</strain>
    </source>
</reference>
<feature type="binding site" evidence="14">
    <location>
        <position position="190"/>
    </location>
    <ligand>
        <name>ATP</name>
        <dbReference type="ChEBI" id="CHEBI:30616"/>
    </ligand>
</feature>
<dbReference type="SUPFAM" id="SSF55821">
    <property type="entry name" value="YrdC/RibB"/>
    <property type="match status" value="1"/>
</dbReference>
<dbReference type="GO" id="GO:0061710">
    <property type="term" value="F:L-threonylcarbamoyladenylate synthase"/>
    <property type="evidence" value="ECO:0007669"/>
    <property type="project" value="UniProtKB-EC"/>
</dbReference>
<dbReference type="AlphaFoldDB" id="A0A4Q0ML67"/>
<evidence type="ECO:0000256" key="7">
    <source>
        <dbReference type="ARBA" id="ARBA00022694"/>
    </source>
</evidence>
<proteinExistence type="inferred from homology"/>
<dbReference type="InterPro" id="IPR006070">
    <property type="entry name" value="Sua5-like_dom"/>
</dbReference>
<feature type="domain" description="YrdC-like" evidence="15">
    <location>
        <begin position="7"/>
        <end position="194"/>
    </location>
</feature>
<evidence type="ECO:0000256" key="4">
    <source>
        <dbReference type="ARBA" id="ARBA00015492"/>
    </source>
</evidence>
<comment type="similarity">
    <text evidence="2 13">Belongs to the SUA5 family.</text>
</comment>
<dbReference type="Gene3D" id="3.90.870.10">
    <property type="entry name" value="DHBP synthase"/>
    <property type="match status" value="1"/>
</dbReference>
<evidence type="ECO:0000256" key="12">
    <source>
        <dbReference type="ARBA" id="ARBA00048366"/>
    </source>
</evidence>
<dbReference type="EC" id="2.7.7.87" evidence="3 13"/>
<evidence type="ECO:0000259" key="15">
    <source>
        <dbReference type="PROSITE" id="PS51163"/>
    </source>
</evidence>
<feature type="binding site" evidence="14">
    <location>
        <position position="176"/>
    </location>
    <ligand>
        <name>L-threonine</name>
        <dbReference type="ChEBI" id="CHEBI:57926"/>
    </ligand>
</feature>
<dbReference type="InterPro" id="IPR038385">
    <property type="entry name" value="Sua5/YwlC_C"/>
</dbReference>
<evidence type="ECO:0000256" key="13">
    <source>
        <dbReference type="PIRNR" id="PIRNR004930"/>
    </source>
</evidence>
<feature type="binding site" evidence="14">
    <location>
        <position position="56"/>
    </location>
    <ligand>
        <name>ATP</name>
        <dbReference type="ChEBI" id="CHEBI:30616"/>
    </ligand>
</feature>
<dbReference type="GO" id="GO:0005524">
    <property type="term" value="F:ATP binding"/>
    <property type="evidence" value="ECO:0007669"/>
    <property type="project" value="UniProtKB-UniRule"/>
</dbReference>
<dbReference type="Pfam" id="PF03481">
    <property type="entry name" value="Sua5_C"/>
    <property type="match status" value="1"/>
</dbReference>
<feature type="binding site" evidence="14">
    <location>
        <position position="112"/>
    </location>
    <ligand>
        <name>ATP</name>
        <dbReference type="ChEBI" id="CHEBI:30616"/>
    </ligand>
</feature>
<evidence type="ECO:0000256" key="3">
    <source>
        <dbReference type="ARBA" id="ARBA00012584"/>
    </source>
</evidence>
<evidence type="ECO:0000256" key="5">
    <source>
        <dbReference type="ARBA" id="ARBA00022490"/>
    </source>
</evidence>
<dbReference type="NCBIfam" id="TIGR00057">
    <property type="entry name" value="L-threonylcarbamoyladenylate synthase"/>
    <property type="match status" value="1"/>
</dbReference>
<dbReference type="GO" id="GO:0000049">
    <property type="term" value="F:tRNA binding"/>
    <property type="evidence" value="ECO:0007669"/>
    <property type="project" value="TreeGrafter"/>
</dbReference>
<dbReference type="FunFam" id="3.90.870.10:FF:000009">
    <property type="entry name" value="Threonylcarbamoyl-AMP synthase, putative"/>
    <property type="match status" value="1"/>
</dbReference>
<evidence type="ECO:0000256" key="10">
    <source>
        <dbReference type="ARBA" id="ARBA00022840"/>
    </source>
</evidence>
<feature type="binding site" evidence="14">
    <location>
        <position position="52"/>
    </location>
    <ligand>
        <name>ATP</name>
        <dbReference type="ChEBI" id="CHEBI:30616"/>
    </ligand>
</feature>
<comment type="caution">
    <text evidence="16">The sequence shown here is derived from an EMBL/GenBank/DDBJ whole genome shotgun (WGS) entry which is preliminary data.</text>
</comment>
<evidence type="ECO:0000256" key="11">
    <source>
        <dbReference type="ARBA" id="ARBA00029774"/>
    </source>
</evidence>
<dbReference type="GO" id="GO:0003725">
    <property type="term" value="F:double-stranded RNA binding"/>
    <property type="evidence" value="ECO:0007669"/>
    <property type="project" value="UniProtKB-UniRule"/>
</dbReference>
<evidence type="ECO:0000256" key="6">
    <source>
        <dbReference type="ARBA" id="ARBA00022679"/>
    </source>
</evidence>
<evidence type="ECO:0000256" key="2">
    <source>
        <dbReference type="ARBA" id="ARBA00007663"/>
    </source>
</evidence>
<sequence>MTLRLGASDAAEGGRLLAEGKLVAFPTETVYGLGADACDPRAVAALYAAKGRPAFNPLISHVLSIEAAAALGRLDGDARRLAEAFWPGPLTLVVPAAEECAVCDLARAGLDTIALRAPDHPVARAVIAAANRPIVAPSANRSGRVSPTSAAHVLEDLDDRIDAVVDGGETRVGLESTIVACLGGAPRLLRPGALPRDAIERVLGRSLADPSDDSDAPLAPGRLSSHYAPAAAVRLDATEIGPGEAYLGFGPDGGLADRAAAFESLSPTGDLAAAAARLFACLRRLDATGVARIAVAPIPNEGLGEAIRDRLARAAAPRQS</sequence>
<evidence type="ECO:0000256" key="9">
    <source>
        <dbReference type="ARBA" id="ARBA00022741"/>
    </source>
</evidence>
<dbReference type="Proteomes" id="UP000289708">
    <property type="component" value="Unassembled WGS sequence"/>
</dbReference>
<dbReference type="GO" id="GO:0006450">
    <property type="term" value="P:regulation of translational fidelity"/>
    <property type="evidence" value="ECO:0007669"/>
    <property type="project" value="TreeGrafter"/>
</dbReference>
<evidence type="ECO:0000256" key="1">
    <source>
        <dbReference type="ARBA" id="ARBA00004496"/>
    </source>
</evidence>
<protein>
    <recommendedName>
        <fullName evidence="4 13">Threonylcarbamoyl-AMP synthase</fullName>
        <shortName evidence="13">TC-AMP synthase</shortName>
        <ecNumber evidence="3 13">2.7.7.87</ecNumber>
    </recommendedName>
    <alternativeName>
        <fullName evidence="11 13">L-threonylcarbamoyladenylate synthase</fullName>
    </alternativeName>
</protein>
<evidence type="ECO:0000313" key="17">
    <source>
        <dbReference type="Proteomes" id="UP000289708"/>
    </source>
</evidence>
<evidence type="ECO:0000256" key="14">
    <source>
        <dbReference type="PIRSR" id="PIRSR004930-1"/>
    </source>
</evidence>
<keyword evidence="7 13" id="KW-0819">tRNA processing</keyword>
<dbReference type="RefSeq" id="WP_128776645.1">
    <property type="nucleotide sequence ID" value="NZ_RYFI01000004.1"/>
</dbReference>
<evidence type="ECO:0000256" key="8">
    <source>
        <dbReference type="ARBA" id="ARBA00022695"/>
    </source>
</evidence>
<dbReference type="InterPro" id="IPR017945">
    <property type="entry name" value="DHBP_synth_RibB-like_a/b_dom"/>
</dbReference>
<feature type="binding site" evidence="14">
    <location>
        <position position="146"/>
    </location>
    <ligand>
        <name>ATP</name>
        <dbReference type="ChEBI" id="CHEBI:30616"/>
    </ligand>
</feature>
<keyword evidence="10 13" id="KW-0067">ATP-binding</keyword>
<feature type="binding site" evidence="14">
    <location>
        <position position="116"/>
    </location>
    <ligand>
        <name>L-threonine</name>
        <dbReference type="ChEBI" id="CHEBI:57926"/>
    </ligand>
</feature>
<dbReference type="GO" id="GO:0005737">
    <property type="term" value="C:cytoplasm"/>
    <property type="evidence" value="ECO:0007669"/>
    <property type="project" value="UniProtKB-SubCell"/>
</dbReference>
<comment type="subcellular location">
    <subcellularLocation>
        <location evidence="1 13">Cytoplasm</location>
    </subcellularLocation>
</comment>
<dbReference type="InterPro" id="IPR010923">
    <property type="entry name" value="T(6)A37_SUA5"/>
</dbReference>
<dbReference type="PROSITE" id="PS51163">
    <property type="entry name" value="YRDC"/>
    <property type="match status" value="1"/>
</dbReference>
<dbReference type="PANTHER" id="PTHR17490">
    <property type="entry name" value="SUA5"/>
    <property type="match status" value="1"/>
</dbReference>
<dbReference type="InterPro" id="IPR005145">
    <property type="entry name" value="Sua5_C"/>
</dbReference>
<organism evidence="16 17">
    <name type="scientific">Hansschlegelia zhihuaiae</name>
    <dbReference type="NCBI Taxonomy" id="405005"/>
    <lineage>
        <taxon>Bacteria</taxon>
        <taxon>Pseudomonadati</taxon>
        <taxon>Pseudomonadota</taxon>
        <taxon>Alphaproteobacteria</taxon>
        <taxon>Hyphomicrobiales</taxon>
        <taxon>Methylopilaceae</taxon>
        <taxon>Hansschlegelia</taxon>
    </lineage>
</organism>
<keyword evidence="5 13" id="KW-0963">Cytoplasm</keyword>
<dbReference type="GO" id="GO:0008033">
    <property type="term" value="P:tRNA processing"/>
    <property type="evidence" value="ECO:0007669"/>
    <property type="project" value="UniProtKB-KW"/>
</dbReference>
<dbReference type="PIRSF" id="PIRSF004930">
    <property type="entry name" value="Tln_factor_SUA5"/>
    <property type="match status" value="1"/>
</dbReference>
<gene>
    <name evidence="16" type="ORF">EK403_06280</name>
</gene>
<comment type="catalytic activity">
    <reaction evidence="12 13">
        <text>L-threonine + hydrogencarbonate + ATP = L-threonylcarbamoyladenylate + diphosphate + H2O</text>
        <dbReference type="Rhea" id="RHEA:36407"/>
        <dbReference type="ChEBI" id="CHEBI:15377"/>
        <dbReference type="ChEBI" id="CHEBI:17544"/>
        <dbReference type="ChEBI" id="CHEBI:30616"/>
        <dbReference type="ChEBI" id="CHEBI:33019"/>
        <dbReference type="ChEBI" id="CHEBI:57926"/>
        <dbReference type="ChEBI" id="CHEBI:73682"/>
        <dbReference type="EC" id="2.7.7.87"/>
    </reaction>
</comment>
<feature type="binding site" evidence="14">
    <location>
        <position position="29"/>
    </location>
    <ligand>
        <name>L-threonine</name>
        <dbReference type="ChEBI" id="CHEBI:57926"/>
    </ligand>
</feature>
<keyword evidence="9 13" id="KW-0547">Nucleotide-binding</keyword>
<accession>A0A4Q0ML67</accession>
<dbReference type="Pfam" id="PF01300">
    <property type="entry name" value="Sua5_yciO_yrdC"/>
    <property type="match status" value="1"/>
</dbReference>
<keyword evidence="6 13" id="KW-0808">Transferase</keyword>